<protein>
    <recommendedName>
        <fullName evidence="2">Calmodulin-binding domain-containing protein</fullName>
    </recommendedName>
</protein>
<evidence type="ECO:0000313" key="4">
    <source>
        <dbReference type="Proteomes" id="UP001341840"/>
    </source>
</evidence>
<feature type="compositionally biased region" description="Polar residues" evidence="1">
    <location>
        <begin position="200"/>
        <end position="211"/>
    </location>
</feature>
<sequence>MIDDQKFENESSYYSDYSYAESMSGVDESFSDCPPTNNGRLLECKKKLKKVRSTSSYHRSLNMESSPSRRSSPTFLRQKLSSLKQKRSSPSVKELRRKFEPNSKLHNATCSSTLKLAHFTDGNDLPHDHHHHHGSKSNKELSVMKVCSYAYCNAHVWYHEELPPPPCASRRRQLKNQSHTRIKSDSQRPVTRKSSHRSRVSNNEDSVNEMTTDYCETETDLDIDDGKHKKKYSVPKAFDKILVQQETEAEVSDDDNNNKLKKSEGISASNEGVEDDDNNNNNKSGGEVGKDETCVASKPDKKLRKGWNDLKKLILFKRFVKALEEAREVNRRRRLRERPLSRAGSLGTEKADTERNITEEEKNAEEWMIDYALQKVIAEPPRTPTKRKPRVALLVEAFETVVPLGQLDSNRRPSLSNRPRSTK</sequence>
<dbReference type="InterPro" id="IPR044681">
    <property type="entry name" value="PICBP-like"/>
</dbReference>
<keyword evidence="4" id="KW-1185">Reference proteome</keyword>
<dbReference type="InterPro" id="IPR012417">
    <property type="entry name" value="CaM-bd_dom_pln"/>
</dbReference>
<gene>
    <name evidence="3" type="ORF">PIB30_059805</name>
</gene>
<name>A0ABU6YL22_9FABA</name>
<proteinExistence type="predicted"/>
<organism evidence="3 4">
    <name type="scientific">Stylosanthes scabra</name>
    <dbReference type="NCBI Taxonomy" id="79078"/>
    <lineage>
        <taxon>Eukaryota</taxon>
        <taxon>Viridiplantae</taxon>
        <taxon>Streptophyta</taxon>
        <taxon>Embryophyta</taxon>
        <taxon>Tracheophyta</taxon>
        <taxon>Spermatophyta</taxon>
        <taxon>Magnoliopsida</taxon>
        <taxon>eudicotyledons</taxon>
        <taxon>Gunneridae</taxon>
        <taxon>Pentapetalae</taxon>
        <taxon>rosids</taxon>
        <taxon>fabids</taxon>
        <taxon>Fabales</taxon>
        <taxon>Fabaceae</taxon>
        <taxon>Papilionoideae</taxon>
        <taxon>50 kb inversion clade</taxon>
        <taxon>dalbergioids sensu lato</taxon>
        <taxon>Dalbergieae</taxon>
        <taxon>Pterocarpus clade</taxon>
        <taxon>Stylosanthes</taxon>
    </lineage>
</organism>
<feature type="region of interest" description="Disordered" evidence="1">
    <location>
        <begin position="247"/>
        <end position="299"/>
    </location>
</feature>
<feature type="region of interest" description="Disordered" evidence="1">
    <location>
        <begin position="52"/>
        <end position="100"/>
    </location>
</feature>
<evidence type="ECO:0000313" key="3">
    <source>
        <dbReference type="EMBL" id="MED6209984.1"/>
    </source>
</evidence>
<dbReference type="Proteomes" id="UP001341840">
    <property type="component" value="Unassembled WGS sequence"/>
</dbReference>
<feature type="domain" description="Calmodulin-binding" evidence="2">
    <location>
        <begin position="280"/>
        <end position="403"/>
    </location>
</feature>
<feature type="compositionally biased region" description="Basic residues" evidence="1">
    <location>
        <begin position="190"/>
        <end position="199"/>
    </location>
</feature>
<dbReference type="PANTHER" id="PTHR33923">
    <property type="entry name" value="CALMODULIN-BINDING PROTEIN-RELATED"/>
    <property type="match status" value="1"/>
</dbReference>
<feature type="compositionally biased region" description="Basic residues" evidence="1">
    <location>
        <begin position="169"/>
        <end position="181"/>
    </location>
</feature>
<dbReference type="PANTHER" id="PTHR33923:SF3">
    <property type="entry name" value="CALMODULIN BINDING PROTEIN PICBP"/>
    <property type="match status" value="1"/>
</dbReference>
<dbReference type="Pfam" id="PF07839">
    <property type="entry name" value="CaM_binding"/>
    <property type="match status" value="1"/>
</dbReference>
<reference evidence="3 4" key="1">
    <citation type="journal article" date="2023" name="Plants (Basel)">
        <title>Bridging the Gap: Combining Genomics and Transcriptomics Approaches to Understand Stylosanthes scabra, an Orphan Legume from the Brazilian Caatinga.</title>
        <authorList>
            <person name="Ferreira-Neto J.R.C."/>
            <person name="da Silva M.D."/>
            <person name="Binneck E."/>
            <person name="de Melo N.F."/>
            <person name="da Silva R.H."/>
            <person name="de Melo A.L.T.M."/>
            <person name="Pandolfi V."/>
            <person name="Bustamante F.O."/>
            <person name="Brasileiro-Vidal A.C."/>
            <person name="Benko-Iseppon A.M."/>
        </authorList>
    </citation>
    <scope>NUCLEOTIDE SEQUENCE [LARGE SCALE GENOMIC DNA]</scope>
    <source>
        <tissue evidence="3">Leaves</tissue>
    </source>
</reference>
<evidence type="ECO:0000259" key="2">
    <source>
        <dbReference type="SMART" id="SM01054"/>
    </source>
</evidence>
<evidence type="ECO:0000256" key="1">
    <source>
        <dbReference type="SAM" id="MobiDB-lite"/>
    </source>
</evidence>
<accession>A0ABU6YL22</accession>
<comment type="caution">
    <text evidence="3">The sequence shown here is derived from an EMBL/GenBank/DDBJ whole genome shotgun (WGS) entry which is preliminary data.</text>
</comment>
<feature type="region of interest" description="Disordered" evidence="1">
    <location>
        <begin position="163"/>
        <end position="211"/>
    </location>
</feature>
<dbReference type="SMART" id="SM01054">
    <property type="entry name" value="CaM_binding"/>
    <property type="match status" value="1"/>
</dbReference>
<dbReference type="EMBL" id="JASCZI010242175">
    <property type="protein sequence ID" value="MED6209984.1"/>
    <property type="molecule type" value="Genomic_DNA"/>
</dbReference>
<feature type="compositionally biased region" description="Polar residues" evidence="1">
    <location>
        <begin position="53"/>
        <end position="75"/>
    </location>
</feature>